<evidence type="ECO:0000256" key="9">
    <source>
        <dbReference type="ARBA" id="ARBA00032526"/>
    </source>
</evidence>
<gene>
    <name evidence="11" type="ORF">BJ878DRAFT_488156</name>
</gene>
<evidence type="ECO:0000313" key="12">
    <source>
        <dbReference type="Proteomes" id="UP000887226"/>
    </source>
</evidence>
<dbReference type="InterPro" id="IPR007213">
    <property type="entry name" value="Ppm1/Ppm2/Tcmp"/>
</dbReference>
<proteinExistence type="inferred from homology"/>
<evidence type="ECO:0000256" key="6">
    <source>
        <dbReference type="ARBA" id="ARBA00022679"/>
    </source>
</evidence>
<dbReference type="AlphaFoldDB" id="A0A9P7ZBR5"/>
<comment type="catalytic activity">
    <reaction evidence="1">
        <text>[phosphatase 2A protein]-C-terminal L-leucine + S-adenosyl-L-methionine = [phosphatase 2A protein]-C-terminal L-leucine methyl ester + S-adenosyl-L-homocysteine</text>
        <dbReference type="Rhea" id="RHEA:48544"/>
        <dbReference type="Rhea" id="RHEA-COMP:12134"/>
        <dbReference type="Rhea" id="RHEA-COMP:12135"/>
        <dbReference type="ChEBI" id="CHEBI:57856"/>
        <dbReference type="ChEBI" id="CHEBI:59789"/>
        <dbReference type="ChEBI" id="CHEBI:90516"/>
        <dbReference type="ChEBI" id="CHEBI:90517"/>
        <dbReference type="EC" id="2.1.1.233"/>
    </reaction>
</comment>
<feature type="region of interest" description="Disordered" evidence="10">
    <location>
        <begin position="1"/>
        <end position="21"/>
    </location>
</feature>
<dbReference type="InterPro" id="IPR016651">
    <property type="entry name" value="LCMT1"/>
</dbReference>
<dbReference type="PANTHER" id="PTHR13600:SF21">
    <property type="entry name" value="LEUCINE CARBOXYL METHYLTRANSFERASE 1"/>
    <property type="match status" value="1"/>
</dbReference>
<evidence type="ECO:0000256" key="10">
    <source>
        <dbReference type="SAM" id="MobiDB-lite"/>
    </source>
</evidence>
<evidence type="ECO:0000256" key="8">
    <source>
        <dbReference type="ARBA" id="ARBA00029681"/>
    </source>
</evidence>
<dbReference type="EMBL" id="MU253748">
    <property type="protein sequence ID" value="KAG9248508.1"/>
    <property type="molecule type" value="Genomic_DNA"/>
</dbReference>
<evidence type="ECO:0000256" key="1">
    <source>
        <dbReference type="ARBA" id="ARBA00000724"/>
    </source>
</evidence>
<keyword evidence="12" id="KW-1185">Reference proteome</keyword>
<evidence type="ECO:0000313" key="11">
    <source>
        <dbReference type="EMBL" id="KAG9248508.1"/>
    </source>
</evidence>
<dbReference type="OrthoDB" id="203237at2759"/>
<dbReference type="GO" id="GO:0018423">
    <property type="term" value="F:protein C-terminal leucine carboxyl O-methyltransferase activity"/>
    <property type="evidence" value="ECO:0007669"/>
    <property type="project" value="UniProtKB-EC"/>
</dbReference>
<protein>
    <recommendedName>
        <fullName evidence="4">Leucine carboxyl methyltransferase 1</fullName>
        <ecNumber evidence="3">2.1.1.233</ecNumber>
    </recommendedName>
    <alternativeName>
        <fullName evidence="8">Protein phosphatase methyltransferase 1</fullName>
    </alternativeName>
    <alternativeName>
        <fullName evidence="9">[Phosphatase 2A protein]-leucine-carboxy methyltransferase 1</fullName>
    </alternativeName>
</protein>
<dbReference type="Proteomes" id="UP000887226">
    <property type="component" value="Unassembled WGS sequence"/>
</dbReference>
<comment type="similarity">
    <text evidence="2">Belongs to the methyltransferase superfamily. LCMT family.</text>
</comment>
<keyword evidence="6" id="KW-0808">Transferase</keyword>
<dbReference type="Gene3D" id="3.40.50.150">
    <property type="entry name" value="Vaccinia Virus protein VP39"/>
    <property type="match status" value="1"/>
</dbReference>
<evidence type="ECO:0000256" key="4">
    <source>
        <dbReference type="ARBA" id="ARBA00017497"/>
    </source>
</evidence>
<dbReference type="PANTHER" id="PTHR13600">
    <property type="entry name" value="LEUCINE CARBOXYL METHYLTRANSFERASE"/>
    <property type="match status" value="1"/>
</dbReference>
<feature type="region of interest" description="Disordered" evidence="10">
    <location>
        <begin position="58"/>
        <end position="94"/>
    </location>
</feature>
<organism evidence="11 12">
    <name type="scientific">Calycina marina</name>
    <dbReference type="NCBI Taxonomy" id="1763456"/>
    <lineage>
        <taxon>Eukaryota</taxon>
        <taxon>Fungi</taxon>
        <taxon>Dikarya</taxon>
        <taxon>Ascomycota</taxon>
        <taxon>Pezizomycotina</taxon>
        <taxon>Leotiomycetes</taxon>
        <taxon>Helotiales</taxon>
        <taxon>Pezizellaceae</taxon>
        <taxon>Calycina</taxon>
    </lineage>
</organism>
<evidence type="ECO:0000256" key="7">
    <source>
        <dbReference type="ARBA" id="ARBA00022691"/>
    </source>
</evidence>
<dbReference type="InterPro" id="IPR029063">
    <property type="entry name" value="SAM-dependent_MTases_sf"/>
</dbReference>
<keyword evidence="7" id="KW-0949">S-adenosyl-L-methionine</keyword>
<accession>A0A9P7ZBR5</accession>
<evidence type="ECO:0000256" key="2">
    <source>
        <dbReference type="ARBA" id="ARBA00010703"/>
    </source>
</evidence>
<dbReference type="Pfam" id="PF04072">
    <property type="entry name" value="LCM"/>
    <property type="match status" value="1"/>
</dbReference>
<dbReference type="SUPFAM" id="SSF53335">
    <property type="entry name" value="S-adenosyl-L-methionine-dependent methyltransferases"/>
    <property type="match status" value="1"/>
</dbReference>
<dbReference type="GO" id="GO:0032259">
    <property type="term" value="P:methylation"/>
    <property type="evidence" value="ECO:0007669"/>
    <property type="project" value="UniProtKB-KW"/>
</dbReference>
<evidence type="ECO:0000256" key="5">
    <source>
        <dbReference type="ARBA" id="ARBA00022603"/>
    </source>
</evidence>
<name>A0A9P7ZBR5_9HELO</name>
<evidence type="ECO:0000256" key="3">
    <source>
        <dbReference type="ARBA" id="ARBA00012834"/>
    </source>
</evidence>
<reference evidence="11" key="1">
    <citation type="journal article" date="2021" name="IMA Fungus">
        <title>Genomic characterization of three marine fungi, including Emericellopsis atlantica sp. nov. with signatures of a generalist lifestyle and marine biomass degradation.</title>
        <authorList>
            <person name="Hagestad O.C."/>
            <person name="Hou L."/>
            <person name="Andersen J.H."/>
            <person name="Hansen E.H."/>
            <person name="Altermark B."/>
            <person name="Li C."/>
            <person name="Kuhnert E."/>
            <person name="Cox R.J."/>
            <person name="Crous P.W."/>
            <person name="Spatafora J.W."/>
            <person name="Lail K."/>
            <person name="Amirebrahimi M."/>
            <person name="Lipzen A."/>
            <person name="Pangilinan J."/>
            <person name="Andreopoulos W."/>
            <person name="Hayes R.D."/>
            <person name="Ng V."/>
            <person name="Grigoriev I.V."/>
            <person name="Jackson S.A."/>
            <person name="Sutton T.D.S."/>
            <person name="Dobson A.D.W."/>
            <person name="Rama T."/>
        </authorList>
    </citation>
    <scope>NUCLEOTIDE SEQUENCE</scope>
    <source>
        <strain evidence="11">TRa3180A</strain>
    </source>
</reference>
<dbReference type="EC" id="2.1.1.233" evidence="3"/>
<sequence>MGLARNSKIAKTTPLTPGSGIGSTIYPTRAVRLTFSAALRRPQLSDMAAIPNLLTGLRGGSRGRGRGRGQANIPGFSDASSINPATRFPRSEQAIRATDTDAAVSRLSAVCAGYLEDPFAEHFVEAASATRRLPIINRGTYTRTSAIDRLVDLFLAGSGERQIVSLGAGTDTRAFRLRARGERVLYHEFDFPDICAVKKSRVDAGAIVKLIDKQDGLTDYHIHSLDLRTIAGKEATDFEGLRINIPTLVISECCLCYLKVEITEEVIQWFIKRMPSLSIILYEPIRVDDPFGQQMVENLASRGVVMPTVQKYRTLKDQEERLAKLAFVGVSSESTDKIWDRWIDEDEKERVNALEGLDEVEEWNLLASHYAVIWGWTDESIFQK</sequence>
<comment type="caution">
    <text evidence="11">The sequence shown here is derived from an EMBL/GenBank/DDBJ whole genome shotgun (WGS) entry which is preliminary data.</text>
</comment>
<keyword evidence="5 11" id="KW-0489">Methyltransferase</keyword>